<dbReference type="EMBL" id="MU250545">
    <property type="protein sequence ID" value="KAG7443527.1"/>
    <property type="molecule type" value="Genomic_DNA"/>
</dbReference>
<name>A0A9P8AR56_9AGAR</name>
<proteinExistence type="predicted"/>
<reference evidence="1" key="1">
    <citation type="submission" date="2020-11" db="EMBL/GenBank/DDBJ databases">
        <title>Adaptations for nitrogen fixation in a non-lichenized fungal sporocarp promotes dispersal by wood-feeding termites.</title>
        <authorList>
            <consortium name="DOE Joint Genome Institute"/>
            <person name="Koch R.A."/>
            <person name="Yoon G."/>
            <person name="Arayal U."/>
            <person name="Lail K."/>
            <person name="Amirebrahimi M."/>
            <person name="Labutti K."/>
            <person name="Lipzen A."/>
            <person name="Riley R."/>
            <person name="Barry K."/>
            <person name="Henrissat B."/>
            <person name="Grigoriev I.V."/>
            <person name="Herr J.R."/>
            <person name="Aime M.C."/>
        </authorList>
    </citation>
    <scope>NUCLEOTIDE SEQUENCE</scope>
    <source>
        <strain evidence="1">MCA 3950</strain>
    </source>
</reference>
<comment type="caution">
    <text evidence="1">The sequence shown here is derived from an EMBL/GenBank/DDBJ whole genome shotgun (WGS) entry which is preliminary data.</text>
</comment>
<gene>
    <name evidence="1" type="ORF">BT62DRAFT_921987</name>
</gene>
<keyword evidence="2" id="KW-1185">Reference proteome</keyword>
<sequence>MVNHPPQVKISLFSPPEGDYTTTGPFELAIENNLFNVYALFSYFEGYGGKGKSCGKLTVNVFHQVTDSEALVQCKDDDVDTLHCLILCSQNGAQDVKWSMNLKLEDVKKQGSALEIALDQVSSLLMFIEANGNTDGLYETVP</sequence>
<dbReference type="Proteomes" id="UP000812287">
    <property type="component" value="Unassembled WGS sequence"/>
</dbReference>
<protein>
    <submittedName>
        <fullName evidence="1">Uncharacterized protein</fullName>
    </submittedName>
</protein>
<dbReference type="RefSeq" id="XP_043037027.1">
    <property type="nucleotide sequence ID" value="XM_043184365.1"/>
</dbReference>
<dbReference type="AlphaFoldDB" id="A0A9P8AR56"/>
<organism evidence="1 2">
    <name type="scientific">Guyanagaster necrorhizus</name>
    <dbReference type="NCBI Taxonomy" id="856835"/>
    <lineage>
        <taxon>Eukaryota</taxon>
        <taxon>Fungi</taxon>
        <taxon>Dikarya</taxon>
        <taxon>Basidiomycota</taxon>
        <taxon>Agaricomycotina</taxon>
        <taxon>Agaricomycetes</taxon>
        <taxon>Agaricomycetidae</taxon>
        <taxon>Agaricales</taxon>
        <taxon>Marasmiineae</taxon>
        <taxon>Physalacriaceae</taxon>
        <taxon>Guyanagaster</taxon>
    </lineage>
</organism>
<evidence type="ECO:0000313" key="2">
    <source>
        <dbReference type="Proteomes" id="UP000812287"/>
    </source>
</evidence>
<accession>A0A9P8AR56</accession>
<evidence type="ECO:0000313" key="1">
    <source>
        <dbReference type="EMBL" id="KAG7443527.1"/>
    </source>
</evidence>
<dbReference type="GeneID" id="66106662"/>